<evidence type="ECO:0000256" key="4">
    <source>
        <dbReference type="ARBA" id="ARBA00038101"/>
    </source>
</evidence>
<keyword evidence="1" id="KW-0479">Metal-binding</keyword>
<dbReference type="AlphaFoldDB" id="A0A9P6X8K5"/>
<evidence type="ECO:0000313" key="7">
    <source>
        <dbReference type="EMBL" id="KAG1307734.1"/>
    </source>
</evidence>
<keyword evidence="8" id="KW-1185">Reference proteome</keyword>
<dbReference type="PROSITE" id="PS50865">
    <property type="entry name" value="ZF_MYND_2"/>
    <property type="match status" value="1"/>
</dbReference>
<comment type="caution">
    <text evidence="7">The sequence shown here is derived from an EMBL/GenBank/DDBJ whole genome shotgun (WGS) entry which is preliminary data.</text>
</comment>
<evidence type="ECO:0000256" key="1">
    <source>
        <dbReference type="ARBA" id="ARBA00022723"/>
    </source>
</evidence>
<dbReference type="GO" id="GO:0008270">
    <property type="term" value="F:zinc ion binding"/>
    <property type="evidence" value="ECO:0007669"/>
    <property type="project" value="UniProtKB-KW"/>
</dbReference>
<dbReference type="InterPro" id="IPR050767">
    <property type="entry name" value="Sel1_AlgK"/>
</dbReference>
<organism evidence="7 8">
    <name type="scientific">Rhizopus oryzae</name>
    <name type="common">Mucormycosis agent</name>
    <name type="synonym">Rhizopus arrhizus var. delemar</name>
    <dbReference type="NCBI Taxonomy" id="64495"/>
    <lineage>
        <taxon>Eukaryota</taxon>
        <taxon>Fungi</taxon>
        <taxon>Fungi incertae sedis</taxon>
        <taxon>Mucoromycota</taxon>
        <taxon>Mucoromycotina</taxon>
        <taxon>Mucoromycetes</taxon>
        <taxon>Mucorales</taxon>
        <taxon>Mucorineae</taxon>
        <taxon>Rhizopodaceae</taxon>
        <taxon>Rhizopus</taxon>
    </lineage>
</organism>
<evidence type="ECO:0000313" key="8">
    <source>
        <dbReference type="Proteomes" id="UP000716291"/>
    </source>
</evidence>
<dbReference type="SUPFAM" id="SSF144232">
    <property type="entry name" value="HIT/MYND zinc finger-like"/>
    <property type="match status" value="1"/>
</dbReference>
<dbReference type="InterPro" id="IPR006597">
    <property type="entry name" value="Sel1-like"/>
</dbReference>
<keyword evidence="2 5" id="KW-0863">Zinc-finger</keyword>
<reference evidence="7" key="1">
    <citation type="journal article" date="2020" name="Microb. Genom.">
        <title>Genetic diversity of clinical and environmental Mucorales isolates obtained from an investigation of mucormycosis cases among solid organ transplant recipients.</title>
        <authorList>
            <person name="Nguyen M.H."/>
            <person name="Kaul D."/>
            <person name="Muto C."/>
            <person name="Cheng S.J."/>
            <person name="Richter R.A."/>
            <person name="Bruno V.M."/>
            <person name="Liu G."/>
            <person name="Beyhan S."/>
            <person name="Sundermann A.J."/>
            <person name="Mounaud S."/>
            <person name="Pasculle A.W."/>
            <person name="Nierman W.C."/>
            <person name="Driscoll E."/>
            <person name="Cumbie R."/>
            <person name="Clancy C.J."/>
            <person name="Dupont C.L."/>
        </authorList>
    </citation>
    <scope>NUCLEOTIDE SEQUENCE</scope>
    <source>
        <strain evidence="7">GL11</strain>
    </source>
</reference>
<dbReference type="SUPFAM" id="SSF81901">
    <property type="entry name" value="HCP-like"/>
    <property type="match status" value="2"/>
</dbReference>
<dbReference type="InterPro" id="IPR011990">
    <property type="entry name" value="TPR-like_helical_dom_sf"/>
</dbReference>
<feature type="domain" description="MYND-type" evidence="6">
    <location>
        <begin position="425"/>
        <end position="467"/>
    </location>
</feature>
<dbReference type="InterPro" id="IPR002893">
    <property type="entry name" value="Znf_MYND"/>
</dbReference>
<dbReference type="SMART" id="SM00671">
    <property type="entry name" value="SEL1"/>
    <property type="match status" value="4"/>
</dbReference>
<dbReference type="Pfam" id="PF01753">
    <property type="entry name" value="zf-MYND"/>
    <property type="match status" value="1"/>
</dbReference>
<dbReference type="Gene3D" id="1.25.40.10">
    <property type="entry name" value="Tetratricopeptide repeat domain"/>
    <property type="match status" value="2"/>
</dbReference>
<gene>
    <name evidence="7" type="ORF">G6F64_006576</name>
</gene>
<comment type="similarity">
    <text evidence="4">Belongs to the sel-1 family.</text>
</comment>
<evidence type="ECO:0000256" key="3">
    <source>
        <dbReference type="ARBA" id="ARBA00022833"/>
    </source>
</evidence>
<dbReference type="Pfam" id="PF08238">
    <property type="entry name" value="Sel1"/>
    <property type="match status" value="4"/>
</dbReference>
<name>A0A9P6X8K5_RHIOR</name>
<protein>
    <recommendedName>
        <fullName evidence="6">MYND-type domain-containing protein</fullName>
    </recommendedName>
</protein>
<dbReference type="Gene3D" id="6.10.140.2220">
    <property type="match status" value="1"/>
</dbReference>
<evidence type="ECO:0000259" key="6">
    <source>
        <dbReference type="PROSITE" id="PS50865"/>
    </source>
</evidence>
<keyword evidence="3" id="KW-0862">Zinc</keyword>
<dbReference type="OrthoDB" id="9922773at2759"/>
<proteinExistence type="inferred from homology"/>
<sequence>MEESEHVHEGIVGGEPIEVPAFLGMTEQQSRLLVALYNETDPEFAKQMPTALPIAAQQLANEYEKRNSVGKKLERANIKWSDEYKLFDEIQREAVEKLSTTDMNIDKAADGLKLEEGQDSPVHDLVMGSLLYGGIRREPSGPDDRASMSPVASPNFEGAKHLLERAFDKGYTMAAVQIGSIYMQEEKLAGGKNMNGQDPKVFAYEWYKKAADLLNPMACHKVGYFLEQGIGCEKNLELAIGYYKKAFDEGYPDSAHNLGLIHQGFMNETAVFKDIKKSIEYFERAKQWGYSPSCNALGRMYLLMSKNAGLAEEAGNPGSEPEDYDAANNGDADAMLMLGLIFGSKDYGLYDMDKAQNYMELALVRGDLQAYNYLVRILRAKMAARVALEKENMENFEQLSAEDKEKLIRQLAKEGDNSIHKQCANRVCDKKEEEPGSFKRCGRCQRVAYCSRECQKEHWKTGHKIICKSPDQE</sequence>
<dbReference type="PANTHER" id="PTHR11102">
    <property type="entry name" value="SEL-1-LIKE PROTEIN"/>
    <property type="match status" value="1"/>
</dbReference>
<dbReference type="PANTHER" id="PTHR11102:SF160">
    <property type="entry name" value="ERAD-ASSOCIATED E3 UBIQUITIN-PROTEIN LIGASE COMPONENT HRD3"/>
    <property type="match status" value="1"/>
</dbReference>
<evidence type="ECO:0000256" key="5">
    <source>
        <dbReference type="PROSITE-ProRule" id="PRU00134"/>
    </source>
</evidence>
<dbReference type="Proteomes" id="UP000716291">
    <property type="component" value="Unassembled WGS sequence"/>
</dbReference>
<evidence type="ECO:0000256" key="2">
    <source>
        <dbReference type="ARBA" id="ARBA00022771"/>
    </source>
</evidence>
<accession>A0A9P6X8K5</accession>
<dbReference type="EMBL" id="JAANQT010000892">
    <property type="protein sequence ID" value="KAG1307734.1"/>
    <property type="molecule type" value="Genomic_DNA"/>
</dbReference>